<dbReference type="GO" id="GO:0016787">
    <property type="term" value="F:hydrolase activity"/>
    <property type="evidence" value="ECO:0007669"/>
    <property type="project" value="UniProtKB-KW"/>
</dbReference>
<sequence length="135" mass="14987">MPHYLLDTDICSYAIKRKEPGLLSKIRAGLVSEEIAISAITRGELLYGLELVPDATTLKLAVLAFLDYMPCLEWPVSAAEHYAKLRATQKLTGRLLGYMDTLIACHALAENLILLTNNERDFARIPGLTIENWAA</sequence>
<evidence type="ECO:0000313" key="11">
    <source>
        <dbReference type="Proteomes" id="UP000886602"/>
    </source>
</evidence>
<dbReference type="EMBL" id="JADJNC010000006">
    <property type="protein sequence ID" value="MBK7422353.1"/>
    <property type="molecule type" value="Genomic_DNA"/>
</dbReference>
<feature type="binding site" evidence="8">
    <location>
        <position position="7"/>
    </location>
    <ligand>
        <name>Mg(2+)</name>
        <dbReference type="ChEBI" id="CHEBI:18420"/>
    </ligand>
</feature>
<reference evidence="10" key="1">
    <citation type="submission" date="2020-10" db="EMBL/GenBank/DDBJ databases">
        <title>Connecting structure to function with the recovery of over 1000 high-quality activated sludge metagenome-assembled genomes encoding full-length rRNA genes using long-read sequencing.</title>
        <authorList>
            <person name="Singleton C.M."/>
            <person name="Petriglieri F."/>
            <person name="Kristensen J.M."/>
            <person name="Kirkegaard R.H."/>
            <person name="Michaelsen T.Y."/>
            <person name="Andersen M.H."/>
            <person name="Karst S.M."/>
            <person name="Dueholm M.S."/>
            <person name="Nielsen P.H."/>
            <person name="Albertsen M."/>
        </authorList>
    </citation>
    <scope>NUCLEOTIDE SEQUENCE</scope>
    <source>
        <strain evidence="10">EsbW_18-Q3-R4-48_MAXAC.044</strain>
    </source>
</reference>
<feature type="binding site" evidence="8">
    <location>
        <position position="100"/>
    </location>
    <ligand>
        <name>Mg(2+)</name>
        <dbReference type="ChEBI" id="CHEBI:18420"/>
    </ligand>
</feature>
<dbReference type="HAMAP" id="MF_00265">
    <property type="entry name" value="VapC_Nob1"/>
    <property type="match status" value="1"/>
</dbReference>
<dbReference type="Pfam" id="PF01850">
    <property type="entry name" value="PIN"/>
    <property type="match status" value="1"/>
</dbReference>
<dbReference type="InterPro" id="IPR002716">
    <property type="entry name" value="PIN_dom"/>
</dbReference>
<evidence type="ECO:0000256" key="6">
    <source>
        <dbReference type="ARBA" id="ARBA00022842"/>
    </source>
</evidence>
<dbReference type="InterPro" id="IPR050556">
    <property type="entry name" value="Type_II_TA_system_RNase"/>
</dbReference>
<dbReference type="CDD" id="cd09881">
    <property type="entry name" value="PIN_VapC4-5_FitB-like"/>
    <property type="match status" value="1"/>
</dbReference>
<feature type="domain" description="PIN" evidence="9">
    <location>
        <begin position="4"/>
        <end position="127"/>
    </location>
</feature>
<evidence type="ECO:0000256" key="3">
    <source>
        <dbReference type="ARBA" id="ARBA00022722"/>
    </source>
</evidence>
<keyword evidence="8" id="KW-0800">Toxin</keyword>
<proteinExistence type="inferred from homology"/>
<evidence type="ECO:0000256" key="1">
    <source>
        <dbReference type="ARBA" id="ARBA00001946"/>
    </source>
</evidence>
<dbReference type="GO" id="GO:0004540">
    <property type="term" value="F:RNA nuclease activity"/>
    <property type="evidence" value="ECO:0007669"/>
    <property type="project" value="InterPro"/>
</dbReference>
<evidence type="ECO:0000313" key="10">
    <source>
        <dbReference type="EMBL" id="MBK7422353.1"/>
    </source>
</evidence>
<keyword evidence="3 8" id="KW-0540">Nuclease</keyword>
<organism evidence="10 11">
    <name type="scientific">Candidatus Propionivibrio dominans</name>
    <dbReference type="NCBI Taxonomy" id="2954373"/>
    <lineage>
        <taxon>Bacteria</taxon>
        <taxon>Pseudomonadati</taxon>
        <taxon>Pseudomonadota</taxon>
        <taxon>Betaproteobacteria</taxon>
        <taxon>Rhodocyclales</taxon>
        <taxon>Rhodocyclaceae</taxon>
        <taxon>Propionivibrio</taxon>
    </lineage>
</organism>
<dbReference type="GO" id="GO:0090729">
    <property type="term" value="F:toxin activity"/>
    <property type="evidence" value="ECO:0007669"/>
    <property type="project" value="UniProtKB-KW"/>
</dbReference>
<dbReference type="PANTHER" id="PTHR33653:SF1">
    <property type="entry name" value="RIBONUCLEASE VAPC2"/>
    <property type="match status" value="1"/>
</dbReference>
<dbReference type="SUPFAM" id="SSF88723">
    <property type="entry name" value="PIN domain-like"/>
    <property type="match status" value="1"/>
</dbReference>
<accession>A0A9D7FAQ8</accession>
<comment type="caution">
    <text evidence="10">The sequence shown here is derived from an EMBL/GenBank/DDBJ whole genome shotgun (WGS) entry which is preliminary data.</text>
</comment>
<evidence type="ECO:0000259" key="9">
    <source>
        <dbReference type="Pfam" id="PF01850"/>
    </source>
</evidence>
<keyword evidence="2 8" id="KW-1277">Toxin-antitoxin system</keyword>
<keyword evidence="6 8" id="KW-0460">Magnesium</keyword>
<gene>
    <name evidence="8" type="primary">vapC</name>
    <name evidence="10" type="ORF">IPJ48_04240</name>
</gene>
<name>A0A9D7FAQ8_9RHOO</name>
<keyword evidence="5 8" id="KW-0378">Hydrolase</keyword>
<dbReference type="AlphaFoldDB" id="A0A9D7FAQ8"/>
<dbReference type="EC" id="3.1.-.-" evidence="8"/>
<comment type="cofactor">
    <cofactor evidence="1 8">
        <name>Mg(2+)</name>
        <dbReference type="ChEBI" id="CHEBI:18420"/>
    </cofactor>
</comment>
<protein>
    <recommendedName>
        <fullName evidence="8">Ribonuclease VapC</fullName>
        <shortName evidence="8">RNase VapC</shortName>
        <ecNumber evidence="8">3.1.-.-</ecNumber>
    </recommendedName>
    <alternativeName>
        <fullName evidence="8">Toxin VapC</fullName>
    </alternativeName>
</protein>
<comment type="similarity">
    <text evidence="7 8">Belongs to the PINc/VapC protein family.</text>
</comment>
<dbReference type="Proteomes" id="UP000886602">
    <property type="component" value="Unassembled WGS sequence"/>
</dbReference>
<dbReference type="GO" id="GO:0000287">
    <property type="term" value="F:magnesium ion binding"/>
    <property type="evidence" value="ECO:0007669"/>
    <property type="project" value="UniProtKB-UniRule"/>
</dbReference>
<comment type="function">
    <text evidence="8">Toxic component of a toxin-antitoxin (TA) system. An RNase.</text>
</comment>
<evidence type="ECO:0000256" key="2">
    <source>
        <dbReference type="ARBA" id="ARBA00022649"/>
    </source>
</evidence>
<keyword evidence="4 8" id="KW-0479">Metal-binding</keyword>
<dbReference type="InterPro" id="IPR029060">
    <property type="entry name" value="PIN-like_dom_sf"/>
</dbReference>
<evidence type="ECO:0000256" key="8">
    <source>
        <dbReference type="HAMAP-Rule" id="MF_00265"/>
    </source>
</evidence>
<dbReference type="Gene3D" id="3.40.50.1010">
    <property type="entry name" value="5'-nuclease"/>
    <property type="match status" value="1"/>
</dbReference>
<dbReference type="InterPro" id="IPR022907">
    <property type="entry name" value="VapC_family"/>
</dbReference>
<evidence type="ECO:0000256" key="7">
    <source>
        <dbReference type="ARBA" id="ARBA00038093"/>
    </source>
</evidence>
<dbReference type="PANTHER" id="PTHR33653">
    <property type="entry name" value="RIBONUCLEASE VAPC2"/>
    <property type="match status" value="1"/>
</dbReference>
<evidence type="ECO:0000256" key="5">
    <source>
        <dbReference type="ARBA" id="ARBA00022801"/>
    </source>
</evidence>
<evidence type="ECO:0000256" key="4">
    <source>
        <dbReference type="ARBA" id="ARBA00022723"/>
    </source>
</evidence>